<evidence type="ECO:0000259" key="1">
    <source>
        <dbReference type="Pfam" id="PF12680"/>
    </source>
</evidence>
<reference evidence="3" key="1">
    <citation type="submission" date="2016-10" db="EMBL/GenBank/DDBJ databases">
        <authorList>
            <person name="Varghese N."/>
            <person name="Submissions S."/>
        </authorList>
    </citation>
    <scope>NUCLEOTIDE SEQUENCE [LARGE SCALE GENOMIC DNA]</scope>
    <source>
        <strain evidence="3">DSM 21368</strain>
    </source>
</reference>
<accession>A0A1H5D2Q7</accession>
<dbReference type="Pfam" id="PF12680">
    <property type="entry name" value="SnoaL_2"/>
    <property type="match status" value="1"/>
</dbReference>
<dbReference type="RefSeq" id="WP_089771581.1">
    <property type="nucleotide sequence ID" value="NZ_FNTX01000001.1"/>
</dbReference>
<dbReference type="InterPro" id="IPR032710">
    <property type="entry name" value="NTF2-like_dom_sf"/>
</dbReference>
<dbReference type="Proteomes" id="UP000199220">
    <property type="component" value="Unassembled WGS sequence"/>
</dbReference>
<dbReference type="EMBL" id="FNTX01000001">
    <property type="protein sequence ID" value="SED73143.1"/>
    <property type="molecule type" value="Genomic_DNA"/>
</dbReference>
<gene>
    <name evidence="2" type="ORF">SAMN04488554_0550</name>
</gene>
<feature type="domain" description="SnoaL-like" evidence="1">
    <location>
        <begin position="8"/>
        <end position="104"/>
    </location>
</feature>
<evidence type="ECO:0000313" key="3">
    <source>
        <dbReference type="Proteomes" id="UP000199220"/>
    </source>
</evidence>
<sequence length="115" mass="12371">MSATDLIHRHLAAFNAADADALMADFDSDATWVTGDYEVPPGTLREFFATAMAGLTPHLQLRRIIDGGAVVAAELTETWTSSEQDKTAALIAVFDLDDQGLITRAKIYREGSADA</sequence>
<organism evidence="2 3">
    <name type="scientific">Ruania alba</name>
    <dbReference type="NCBI Taxonomy" id="648782"/>
    <lineage>
        <taxon>Bacteria</taxon>
        <taxon>Bacillati</taxon>
        <taxon>Actinomycetota</taxon>
        <taxon>Actinomycetes</taxon>
        <taxon>Micrococcales</taxon>
        <taxon>Ruaniaceae</taxon>
        <taxon>Ruania</taxon>
    </lineage>
</organism>
<proteinExistence type="predicted"/>
<protein>
    <submittedName>
        <fullName evidence="2">SnoaL-like domain-containing protein</fullName>
    </submittedName>
</protein>
<dbReference type="InterPro" id="IPR037401">
    <property type="entry name" value="SnoaL-like"/>
</dbReference>
<evidence type="ECO:0000313" key="2">
    <source>
        <dbReference type="EMBL" id="SED73143.1"/>
    </source>
</evidence>
<dbReference type="OrthoDB" id="3854040at2"/>
<dbReference type="SUPFAM" id="SSF54427">
    <property type="entry name" value="NTF2-like"/>
    <property type="match status" value="1"/>
</dbReference>
<name>A0A1H5D2Q7_9MICO</name>
<dbReference type="Gene3D" id="3.10.450.50">
    <property type="match status" value="1"/>
</dbReference>
<dbReference type="AlphaFoldDB" id="A0A1H5D2Q7"/>
<dbReference type="STRING" id="648782.SAMN04488554_0550"/>
<keyword evidence="3" id="KW-1185">Reference proteome</keyword>